<comment type="cofactor">
    <cofactor evidence="5">
        <name>FAD</name>
        <dbReference type="ChEBI" id="CHEBI:57692"/>
    </cofactor>
    <text evidence="5">Binds 1 FAD per subunit.</text>
</comment>
<dbReference type="InterPro" id="IPR050097">
    <property type="entry name" value="Ferredoxin-NADP_redctase_2"/>
</dbReference>
<dbReference type="EMBL" id="JADFAQ010000024">
    <property type="protein sequence ID" value="MBE5728134.1"/>
    <property type="molecule type" value="Genomic_DNA"/>
</dbReference>
<evidence type="ECO:0000313" key="8">
    <source>
        <dbReference type="Proteomes" id="UP000763484"/>
    </source>
</evidence>
<dbReference type="PANTHER" id="PTHR48105">
    <property type="entry name" value="THIOREDOXIN REDUCTASE 1-RELATED-RELATED"/>
    <property type="match status" value="1"/>
</dbReference>
<protein>
    <recommendedName>
        <fullName evidence="5">Ferredoxin--NADP reductase</fullName>
        <shortName evidence="5">FNR</shortName>
        <shortName evidence="5">Fd-NADP(+) reductase</shortName>
        <ecNumber evidence="5">1.18.1.2</ecNumber>
    </recommendedName>
</protein>
<feature type="binding site" evidence="5">
    <location>
        <position position="14"/>
    </location>
    <ligand>
        <name>FAD</name>
        <dbReference type="ChEBI" id="CHEBI:57692"/>
    </ligand>
</feature>
<evidence type="ECO:0000256" key="2">
    <source>
        <dbReference type="ARBA" id="ARBA00022827"/>
    </source>
</evidence>
<dbReference type="GO" id="GO:0004324">
    <property type="term" value="F:ferredoxin-NADP+ reductase activity"/>
    <property type="evidence" value="ECO:0007669"/>
    <property type="project" value="UniProtKB-UniRule"/>
</dbReference>
<reference evidence="7 8" key="1">
    <citation type="submission" date="2020-09" db="EMBL/GenBank/DDBJ databases">
        <title>Genomic characterization of a novel Parvarchaeota family in acid mine drainage sediments.</title>
        <authorList>
            <person name="Luo Z.-H."/>
        </authorList>
    </citation>
    <scope>NUCLEOTIDE SEQUENCE [LARGE SCALE GENOMIC DNA]</scope>
    <source>
        <strain evidence="7">TL1-5_bins.178</strain>
    </source>
</reference>
<comment type="similarity">
    <text evidence="5">Belongs to the ferredoxin--NADP reductase type 2 family.</text>
</comment>
<accession>A0A8T3UZ88</accession>
<dbReference type="InterPro" id="IPR023753">
    <property type="entry name" value="FAD/NAD-binding_dom"/>
</dbReference>
<evidence type="ECO:0000313" key="7">
    <source>
        <dbReference type="EMBL" id="MBE5728134.1"/>
    </source>
</evidence>
<keyword evidence="1 5" id="KW-0285">Flavoprotein</keyword>
<name>A0A8T3UZ88_9ARCH</name>
<dbReference type="GO" id="GO:0050660">
    <property type="term" value="F:flavin adenine dinucleotide binding"/>
    <property type="evidence" value="ECO:0007669"/>
    <property type="project" value="UniProtKB-UniRule"/>
</dbReference>
<dbReference type="GO" id="GO:0050661">
    <property type="term" value="F:NADP binding"/>
    <property type="evidence" value="ECO:0007669"/>
    <property type="project" value="UniProtKB-UniRule"/>
</dbReference>
<dbReference type="EC" id="1.18.1.2" evidence="5"/>
<dbReference type="Proteomes" id="UP000763484">
    <property type="component" value="Unassembled WGS sequence"/>
</dbReference>
<evidence type="ECO:0000256" key="1">
    <source>
        <dbReference type="ARBA" id="ARBA00022630"/>
    </source>
</evidence>
<sequence>MSDFELVIIGAGPTGLFATFAAGLREIKSLTLEELDFPGGQITELYPEKMVYDMPGIPRILAKDLAQKMYEQATMFGNEVRFNSKVTDIKQLNDGTFSVEINGSQNITCQAVLICSGVGSFIPNKLGVEGEDEYAGKGVFHSVKVIDEFKGQDIIIVGAGDSGFDWANELAPVANSIKILQHNAVIKAEERSVKEALDSHKVEIRLETNITKIIGDGRKVTAVEIEGKNGKETLKADSIILAISYKIEPNNFKSITLQTSGRYIKVNHAYETNIKGIYAAGDIANVADEPKFNLLAVGSAEAYTAINNIKKYVHPTSSLFGGHSSSLNL</sequence>
<evidence type="ECO:0000256" key="5">
    <source>
        <dbReference type="HAMAP-Rule" id="MF_01685"/>
    </source>
</evidence>
<dbReference type="PRINTS" id="PR00469">
    <property type="entry name" value="PNDRDTASEII"/>
</dbReference>
<feature type="binding site" evidence="5">
    <location>
        <position position="46"/>
    </location>
    <ligand>
        <name>FAD</name>
        <dbReference type="ChEBI" id="CHEBI:57692"/>
    </ligand>
</feature>
<feature type="binding site" evidence="5">
    <location>
        <position position="41"/>
    </location>
    <ligand>
        <name>FAD</name>
        <dbReference type="ChEBI" id="CHEBI:57692"/>
    </ligand>
</feature>
<feature type="binding site" evidence="5">
    <location>
        <position position="282"/>
    </location>
    <ligand>
        <name>FAD</name>
        <dbReference type="ChEBI" id="CHEBI:57692"/>
    </ligand>
</feature>
<keyword evidence="2 5" id="KW-0274">FAD</keyword>
<dbReference type="AlphaFoldDB" id="A0A8T3UZ88"/>
<comment type="catalytic activity">
    <reaction evidence="5">
        <text>2 reduced [2Fe-2S]-[ferredoxin] + NADP(+) + H(+) = 2 oxidized [2Fe-2S]-[ferredoxin] + NADPH</text>
        <dbReference type="Rhea" id="RHEA:20125"/>
        <dbReference type="Rhea" id="RHEA-COMP:10000"/>
        <dbReference type="Rhea" id="RHEA-COMP:10001"/>
        <dbReference type="ChEBI" id="CHEBI:15378"/>
        <dbReference type="ChEBI" id="CHEBI:33737"/>
        <dbReference type="ChEBI" id="CHEBI:33738"/>
        <dbReference type="ChEBI" id="CHEBI:57783"/>
        <dbReference type="ChEBI" id="CHEBI:58349"/>
        <dbReference type="EC" id="1.18.1.2"/>
    </reaction>
</comment>
<comment type="subunit">
    <text evidence="5">Homodimer.</text>
</comment>
<dbReference type="InterPro" id="IPR022890">
    <property type="entry name" value="Fd--NADP_Rdtase_type_2"/>
</dbReference>
<dbReference type="Pfam" id="PF07992">
    <property type="entry name" value="Pyr_redox_2"/>
    <property type="match status" value="1"/>
</dbReference>
<dbReference type="HAMAP" id="MF_01685">
    <property type="entry name" value="FENR2"/>
    <property type="match status" value="1"/>
</dbReference>
<feature type="domain" description="FAD/NAD(P)-binding" evidence="6">
    <location>
        <begin position="5"/>
        <end position="289"/>
    </location>
</feature>
<dbReference type="PRINTS" id="PR00368">
    <property type="entry name" value="FADPNR"/>
</dbReference>
<comment type="caution">
    <text evidence="7">The sequence shown here is derived from an EMBL/GenBank/DDBJ whole genome shotgun (WGS) entry which is preliminary data.</text>
</comment>
<feature type="binding site" evidence="5">
    <location>
        <position position="325"/>
    </location>
    <ligand>
        <name>FAD</name>
        <dbReference type="ChEBI" id="CHEBI:57692"/>
    </ligand>
</feature>
<feature type="binding site" evidence="5">
    <location>
        <position position="121"/>
    </location>
    <ligand>
        <name>FAD</name>
        <dbReference type="ChEBI" id="CHEBI:57692"/>
    </ligand>
</feature>
<gene>
    <name evidence="7" type="ORF">IHE50_01815</name>
</gene>
<evidence type="ECO:0000256" key="4">
    <source>
        <dbReference type="ARBA" id="ARBA00023002"/>
    </source>
</evidence>
<proteinExistence type="inferred from homology"/>
<organism evidence="7 8">
    <name type="scientific">Candidatus Acidifodinimicrobium mancum</name>
    <dbReference type="NCBI Taxonomy" id="2898728"/>
    <lineage>
        <taxon>Archaea</taxon>
        <taxon>Candidatus Parvarchaeota</taxon>
        <taxon>Candidatus Acidifodinimicrobiaceae</taxon>
        <taxon>Candidatus Acidifodinimicrobium</taxon>
    </lineage>
</organism>
<dbReference type="Gene3D" id="3.50.50.60">
    <property type="entry name" value="FAD/NAD(P)-binding domain"/>
    <property type="match status" value="2"/>
</dbReference>
<evidence type="ECO:0000259" key="6">
    <source>
        <dbReference type="Pfam" id="PF07992"/>
    </source>
</evidence>
<keyword evidence="4 5" id="KW-0560">Oxidoreductase</keyword>
<feature type="binding site" evidence="5">
    <location>
        <position position="33"/>
    </location>
    <ligand>
        <name>FAD</name>
        <dbReference type="ChEBI" id="CHEBI:57692"/>
    </ligand>
</feature>
<feature type="binding site" evidence="5">
    <location>
        <position position="86"/>
    </location>
    <ligand>
        <name>FAD</name>
        <dbReference type="ChEBI" id="CHEBI:57692"/>
    </ligand>
</feature>
<dbReference type="InterPro" id="IPR036188">
    <property type="entry name" value="FAD/NAD-bd_sf"/>
</dbReference>
<evidence type="ECO:0000256" key="3">
    <source>
        <dbReference type="ARBA" id="ARBA00022857"/>
    </source>
</evidence>
<dbReference type="SUPFAM" id="SSF51905">
    <property type="entry name" value="FAD/NAD(P)-binding domain"/>
    <property type="match status" value="1"/>
</dbReference>
<keyword evidence="3 5" id="KW-0521">NADP</keyword>